<comment type="caution">
    <text evidence="3">The sequence shown here is derived from an EMBL/GenBank/DDBJ whole genome shotgun (WGS) entry which is preliminary data.</text>
</comment>
<gene>
    <name evidence="3" type="ORF">IC602_09125</name>
</gene>
<feature type="domain" description="Peptidase S74" evidence="2">
    <location>
        <begin position="830"/>
        <end position="933"/>
    </location>
</feature>
<dbReference type="InterPro" id="IPR057796">
    <property type="entry name" value="YOMG-like_N"/>
</dbReference>
<dbReference type="InterPro" id="IPR010572">
    <property type="entry name" value="Tail_dom"/>
</dbReference>
<evidence type="ECO:0000259" key="2">
    <source>
        <dbReference type="PROSITE" id="PS51688"/>
    </source>
</evidence>
<dbReference type="Pfam" id="PF06605">
    <property type="entry name" value="Prophage_tail"/>
    <property type="match status" value="1"/>
</dbReference>
<dbReference type="Pfam" id="PF24049">
    <property type="entry name" value="YOMG_N"/>
    <property type="match status" value="1"/>
</dbReference>
<organism evidence="3 4">
    <name type="scientific">Virgibacillus halodenitrificans</name>
    <name type="common">Bacillus halodenitrificans</name>
    <dbReference type="NCBI Taxonomy" id="1482"/>
    <lineage>
        <taxon>Bacteria</taxon>
        <taxon>Bacillati</taxon>
        <taxon>Bacillota</taxon>
        <taxon>Bacilli</taxon>
        <taxon>Bacillales</taxon>
        <taxon>Bacillaceae</taxon>
        <taxon>Virgibacillus</taxon>
    </lineage>
</organism>
<evidence type="ECO:0000313" key="4">
    <source>
        <dbReference type="Proteomes" id="UP000621631"/>
    </source>
</evidence>
<dbReference type="InterPro" id="IPR030392">
    <property type="entry name" value="S74_ICA"/>
</dbReference>
<reference evidence="3 4" key="1">
    <citation type="submission" date="2020-09" db="EMBL/GenBank/DDBJ databases">
        <title>Draft Genome Sequences of Oil-Oxidizing Bacteria Halomonas titanicae, Marinobacter lutaoensis, and Virgibacillus halodenitrificans Isolated from Highly Saline Environments.</title>
        <authorList>
            <person name="Grouzdev D.S."/>
            <person name="Sokolova D.S."/>
            <person name="Semenova E.M."/>
            <person name="Borzenkov I.A."/>
            <person name="Bidzhieva S.K."/>
            <person name="Poltaraus A.B."/>
            <person name="Nazina T.N."/>
        </authorList>
    </citation>
    <scope>NUCLEOTIDE SEQUENCE [LARGE SCALE GENOMIC DNA]</scope>
    <source>
        <strain evidence="3 4">VKM B-3472D</strain>
    </source>
</reference>
<accession>A0ABR7VQG1</accession>
<keyword evidence="1" id="KW-0175">Coiled coil</keyword>
<proteinExistence type="predicted"/>
<dbReference type="EMBL" id="JACWEZ010000004">
    <property type="protein sequence ID" value="MBD1222772.1"/>
    <property type="molecule type" value="Genomic_DNA"/>
</dbReference>
<protein>
    <recommendedName>
        <fullName evidence="2">Peptidase S74 domain-containing protein</fullName>
    </recommendedName>
</protein>
<feature type="coiled-coil region" evidence="1">
    <location>
        <begin position="303"/>
        <end position="375"/>
    </location>
</feature>
<dbReference type="PROSITE" id="PS51688">
    <property type="entry name" value="ICA"/>
    <property type="match status" value="1"/>
</dbReference>
<sequence>MNRFTINKNKPIPKLELSLHKPNGEQVGNLVDVYDRTGNFSFGQFNELELKIPKFVERKHEKVRYAEYDNIRERYLVKATYGNMFDEYLMVTGIEKAKNGMPYKKVTLKSRQFELNGKKVRDFDTGSITLRTSLEKTLINTGWSIGHIDINFFNEKRSFEEKNISKLNLLYKIAETFEGILQFDTINKLVSIYKQESLELDLGLMASYGKYTINASEESDSQAMVTRLYVYGKDGLSIDTINPTGSEFIEDFSYFMLGYETDENGNVIESSPYMSDSLCQAIIDYNKLVESKESEYKAYVQQKEPYLNQLKILNEELVTLNEELQVILDNLDNAKANNESTTQLRKDETNKRNEINNKQQEIDNVQSNIDLIHAEIEVIYQELSLENNFTPEQIKERESFIVEEIFEDNRFTEVEQLYLAGIDKIKENKVPKRKIDFSLVNFLNAVECQRDWDKLGLGYVIHMDYEPLDIEFKAMITELKIDFDGKKLDLVVSNVRHTDGAKSLVELLYNNAVSTSAKLEANKNLWNESVDKTTQMEKIIQGEYDAASRRITAGINEDITIDRRGIRITSPKFPNEVIVIQSGVIALSKNGAKDWNTAITPSGVVAERIFGRLLAGQNLVIENEGGTFRVDAEGVTIENGILNIVSNNGNSRILLNPSDGIKIQKKSGSNWINSFYVDSNGNLIFKGNLEGASGTFSGDITSSKIVSENGNNKIVLNNGDITTYQGSRKVVELDWGGLMIYAADGTPRGGIRDTQQNAVDITSVKKKIVFSFDPNNDGTSSPKMIIGNDSKGDYVSPWWRLKPLAASSFEMESDLTVKGWVEANEYLTGSTVDLKEDIKPMKDIALDRVNNSTINEYYLKDDLKKGVKQKRYGFAIGKGHKTPSEVLSYDGRKVDLYSHNSLNTKAIQELSKQNDELKTMVKKLSKRVEALKK</sequence>
<evidence type="ECO:0000256" key="1">
    <source>
        <dbReference type="SAM" id="Coils"/>
    </source>
</evidence>
<dbReference type="Proteomes" id="UP000621631">
    <property type="component" value="Unassembled WGS sequence"/>
</dbReference>
<dbReference type="RefSeq" id="WP_189777974.1">
    <property type="nucleotide sequence ID" value="NZ_JACWEZ010000004.1"/>
</dbReference>
<evidence type="ECO:0000313" key="3">
    <source>
        <dbReference type="EMBL" id="MBD1222772.1"/>
    </source>
</evidence>
<keyword evidence="4" id="KW-1185">Reference proteome</keyword>
<name>A0ABR7VQG1_VIRHA</name>